<dbReference type="EMBL" id="CP009170">
    <property type="protein sequence ID" value="AIS53223.1"/>
    <property type="molecule type" value="Genomic_DNA"/>
</dbReference>
<dbReference type="SMART" id="SM00529">
    <property type="entry name" value="HTH_DTXR"/>
    <property type="match status" value="1"/>
</dbReference>
<keyword evidence="4" id="KW-0804">Transcription</keyword>
<gene>
    <name evidence="6" type="primary">mntR</name>
    <name evidence="6" type="ORF">TKV_c20900</name>
</gene>
<dbReference type="HOGENOM" id="CLU_069532_3_0_9"/>
<dbReference type="GO" id="GO:0046983">
    <property type="term" value="F:protein dimerization activity"/>
    <property type="evidence" value="ECO:0007669"/>
    <property type="project" value="InterPro"/>
</dbReference>
<dbReference type="InterPro" id="IPR036390">
    <property type="entry name" value="WH_DNA-bd_sf"/>
</dbReference>
<dbReference type="InterPro" id="IPR001367">
    <property type="entry name" value="Fe_dep_repressor"/>
</dbReference>
<protein>
    <submittedName>
        <fullName evidence="6">Transcriptional regulator MntR</fullName>
    </submittedName>
</protein>
<dbReference type="InterPro" id="IPR050536">
    <property type="entry name" value="DtxR_MntR_Metal-Reg"/>
</dbReference>
<dbReference type="STRING" id="2325.TKV_c20900"/>
<dbReference type="InterPro" id="IPR022689">
    <property type="entry name" value="Iron_dep_repressor"/>
</dbReference>
<dbReference type="Gene3D" id="1.10.10.10">
    <property type="entry name" value="Winged helix-like DNA-binding domain superfamily/Winged helix DNA-binding domain"/>
    <property type="match status" value="1"/>
</dbReference>
<evidence type="ECO:0000259" key="5">
    <source>
        <dbReference type="PROSITE" id="PS50944"/>
    </source>
</evidence>
<evidence type="ECO:0000256" key="3">
    <source>
        <dbReference type="ARBA" id="ARBA00023125"/>
    </source>
</evidence>
<dbReference type="KEGG" id="tki:TKV_c20900"/>
<dbReference type="InterPro" id="IPR036421">
    <property type="entry name" value="Fe_dep_repressor_sf"/>
</dbReference>
<dbReference type="SUPFAM" id="SSF47979">
    <property type="entry name" value="Iron-dependent repressor protein, dimerization domain"/>
    <property type="match status" value="1"/>
</dbReference>
<evidence type="ECO:0000313" key="7">
    <source>
        <dbReference type="Proteomes" id="UP000029669"/>
    </source>
</evidence>
<dbReference type="Pfam" id="PF02742">
    <property type="entry name" value="Fe_dep_repr_C"/>
    <property type="match status" value="1"/>
</dbReference>
<dbReference type="InterPro" id="IPR022687">
    <property type="entry name" value="HTH_DTXR"/>
</dbReference>
<accession>A0A097ATT1</accession>
<evidence type="ECO:0000256" key="1">
    <source>
        <dbReference type="ARBA" id="ARBA00007871"/>
    </source>
</evidence>
<proteinExistence type="inferred from homology"/>
<evidence type="ECO:0000256" key="2">
    <source>
        <dbReference type="ARBA" id="ARBA00023015"/>
    </source>
</evidence>
<dbReference type="AlphaFoldDB" id="A0A097ATT1"/>
<evidence type="ECO:0000313" key="6">
    <source>
        <dbReference type="EMBL" id="AIS53223.1"/>
    </source>
</evidence>
<keyword evidence="2" id="KW-0805">Transcription regulation</keyword>
<dbReference type="Pfam" id="PF01325">
    <property type="entry name" value="Fe_dep_repress"/>
    <property type="match status" value="1"/>
</dbReference>
<name>A0A097ATT1_THEKI</name>
<dbReference type="InterPro" id="IPR036388">
    <property type="entry name" value="WH-like_DNA-bd_sf"/>
</dbReference>
<dbReference type="SUPFAM" id="SSF46785">
    <property type="entry name" value="Winged helix' DNA-binding domain"/>
    <property type="match status" value="1"/>
</dbReference>
<dbReference type="GO" id="GO:0003677">
    <property type="term" value="F:DNA binding"/>
    <property type="evidence" value="ECO:0007669"/>
    <property type="project" value="UniProtKB-KW"/>
</dbReference>
<reference evidence="7" key="1">
    <citation type="journal article" date="2015" name="Genome Announc.">
        <title>Whole-Genome Sequences of 80 Environmental and Clinical Isolates of Burkholderia pseudomallei.</title>
        <authorList>
            <person name="Johnson S.L."/>
            <person name="Baker A.L."/>
            <person name="Chain P.S."/>
            <person name="Currie B.J."/>
            <person name="Daligault H.E."/>
            <person name="Davenport K.W."/>
            <person name="Davis C.B."/>
            <person name="Inglis T.J."/>
            <person name="Kaestli M."/>
            <person name="Koren S."/>
            <person name="Mayo M."/>
            <person name="Merritt A.J."/>
            <person name="Price E.P."/>
            <person name="Sarovich D.S."/>
            <person name="Warner J."/>
            <person name="Rosovitz M.J."/>
        </authorList>
    </citation>
    <scope>NUCLEOTIDE SEQUENCE [LARGE SCALE GENOMIC DNA]</scope>
    <source>
        <strain evidence="7">DSM 2030</strain>
    </source>
</reference>
<dbReference type="GO" id="GO:0046914">
    <property type="term" value="F:transition metal ion binding"/>
    <property type="evidence" value="ECO:0007669"/>
    <property type="project" value="InterPro"/>
</dbReference>
<sequence>MLLEILNIKGCDDMERDKFYTVRGYQILSKKEKRLTPAMEDYVEMIYRESLKSSYIRVNVLSELLNVKAPSTTKMLQKLKELGLVEYKKYGIINLTEKGKEMGKFLLERHSIIETFLKNLGVKEELLVQTELIEHNISKDTLERIKLFNKFLSRNPDVVERFKKMK</sequence>
<dbReference type="GO" id="GO:0003700">
    <property type="term" value="F:DNA-binding transcription factor activity"/>
    <property type="evidence" value="ECO:0007669"/>
    <property type="project" value="InterPro"/>
</dbReference>
<keyword evidence="7" id="KW-1185">Reference proteome</keyword>
<keyword evidence="3" id="KW-0238">DNA-binding</keyword>
<feature type="domain" description="HTH dtxR-type" evidence="5">
    <location>
        <begin position="35"/>
        <end position="96"/>
    </location>
</feature>
<dbReference type="eggNOG" id="COG1321">
    <property type="taxonomic scope" value="Bacteria"/>
</dbReference>
<dbReference type="Gene3D" id="1.10.60.10">
    <property type="entry name" value="Iron dependent repressor, metal binding and dimerisation domain"/>
    <property type="match status" value="1"/>
</dbReference>
<dbReference type="PANTHER" id="PTHR33238">
    <property type="entry name" value="IRON (METAL) DEPENDENT REPRESSOR, DTXR FAMILY"/>
    <property type="match status" value="1"/>
</dbReference>
<evidence type="ECO:0000256" key="4">
    <source>
        <dbReference type="ARBA" id="ARBA00023163"/>
    </source>
</evidence>
<organism evidence="6 7">
    <name type="scientific">Thermoanaerobacter kivui</name>
    <name type="common">Acetogenium kivui</name>
    <dbReference type="NCBI Taxonomy" id="2325"/>
    <lineage>
        <taxon>Bacteria</taxon>
        <taxon>Bacillati</taxon>
        <taxon>Bacillota</taxon>
        <taxon>Clostridia</taxon>
        <taxon>Thermoanaerobacterales</taxon>
        <taxon>Thermoanaerobacteraceae</taxon>
        <taxon>Thermoanaerobacter</taxon>
    </lineage>
</organism>
<dbReference type="PANTHER" id="PTHR33238:SF7">
    <property type="entry name" value="IRON-DEPENDENT TRANSCRIPTIONAL REGULATOR"/>
    <property type="match status" value="1"/>
</dbReference>
<dbReference type="Proteomes" id="UP000029669">
    <property type="component" value="Chromosome"/>
</dbReference>
<dbReference type="PROSITE" id="PS50944">
    <property type="entry name" value="HTH_DTXR"/>
    <property type="match status" value="1"/>
</dbReference>
<comment type="similarity">
    <text evidence="1">Belongs to the DtxR/MntR family.</text>
</comment>